<gene>
    <name evidence="2" type="ORF">PMPD1_2037</name>
</gene>
<keyword evidence="1" id="KW-0472">Membrane</keyword>
<dbReference type="EMBL" id="CP054212">
    <property type="protein sequence ID" value="QKJ86985.1"/>
    <property type="molecule type" value="Genomic_DNA"/>
</dbReference>
<dbReference type="AlphaFoldDB" id="A0A6M8U8K7"/>
<name>A0A6M8U8K7_9GAMM</name>
<sequence length="72" mass="8159">MNSVRALFAKFCRFIGFQTASLVEGIATGLCSFAAFFSLFLLDGWWKILGFIGFFLLAYGMASLLDRFKREE</sequence>
<protein>
    <submittedName>
        <fullName evidence="2">Uncharacterized protein</fullName>
    </submittedName>
</protein>
<dbReference type="Proteomes" id="UP000505325">
    <property type="component" value="Chromosome"/>
</dbReference>
<keyword evidence="1" id="KW-1133">Transmembrane helix</keyword>
<reference evidence="2 3" key="1">
    <citation type="submission" date="2020-06" db="EMBL/GenBank/DDBJ databases">
        <title>Genome sequence of Paramixta manurensis strain PD-1.</title>
        <authorList>
            <person name="Lee C.W."/>
            <person name="Kim J."/>
        </authorList>
    </citation>
    <scope>NUCLEOTIDE SEQUENCE [LARGE SCALE GENOMIC DNA]</scope>
    <source>
        <strain evidence="2 3">PD-1</strain>
    </source>
</reference>
<evidence type="ECO:0000256" key="1">
    <source>
        <dbReference type="SAM" id="Phobius"/>
    </source>
</evidence>
<dbReference type="RefSeq" id="WP_173633964.1">
    <property type="nucleotide sequence ID" value="NZ_CP054212.1"/>
</dbReference>
<accession>A0A6M8U8K7</accession>
<feature type="transmembrane region" description="Helical" evidence="1">
    <location>
        <begin position="21"/>
        <end position="42"/>
    </location>
</feature>
<proteinExistence type="predicted"/>
<dbReference type="KEGG" id="pmak:PMPD1_2037"/>
<keyword evidence="3" id="KW-1185">Reference proteome</keyword>
<evidence type="ECO:0000313" key="3">
    <source>
        <dbReference type="Proteomes" id="UP000505325"/>
    </source>
</evidence>
<feature type="transmembrane region" description="Helical" evidence="1">
    <location>
        <begin position="48"/>
        <end position="65"/>
    </location>
</feature>
<evidence type="ECO:0000313" key="2">
    <source>
        <dbReference type="EMBL" id="QKJ86985.1"/>
    </source>
</evidence>
<keyword evidence="1" id="KW-0812">Transmembrane</keyword>
<organism evidence="2 3">
    <name type="scientific">Paramixta manurensis</name>
    <dbReference type="NCBI Taxonomy" id="2740817"/>
    <lineage>
        <taxon>Bacteria</taxon>
        <taxon>Pseudomonadati</taxon>
        <taxon>Pseudomonadota</taxon>
        <taxon>Gammaproteobacteria</taxon>
        <taxon>Enterobacterales</taxon>
        <taxon>Erwiniaceae</taxon>
        <taxon>Paramixta</taxon>
    </lineage>
</organism>